<proteinExistence type="predicted"/>
<name>A0ABV3WVN0_9HYPH</name>
<evidence type="ECO:0000313" key="5">
    <source>
        <dbReference type="Proteomes" id="UP001559025"/>
    </source>
</evidence>
<organism evidence="4 5">
    <name type="scientific">Neoaquamicrobium sediminum</name>
    <dbReference type="NCBI Taxonomy" id="1849104"/>
    <lineage>
        <taxon>Bacteria</taxon>
        <taxon>Pseudomonadati</taxon>
        <taxon>Pseudomonadota</taxon>
        <taxon>Alphaproteobacteria</taxon>
        <taxon>Hyphomicrobiales</taxon>
        <taxon>Phyllobacteriaceae</taxon>
        <taxon>Neoaquamicrobium</taxon>
    </lineage>
</organism>
<feature type="region of interest" description="Disordered" evidence="2">
    <location>
        <begin position="74"/>
        <end position="128"/>
    </location>
</feature>
<feature type="domain" description="RNA-binding S4" evidence="3">
    <location>
        <begin position="7"/>
        <end position="69"/>
    </location>
</feature>
<dbReference type="RefSeq" id="WP_368803372.1">
    <property type="nucleotide sequence ID" value="NZ_JAZHFV010000004.1"/>
</dbReference>
<sequence length="128" mass="14313">MSGEGRQRIDKWLFFARVVKSRSLAAKVVQSGRVRLNRDKIDLPSQQVKPGDVLTITLERRVIVYRVLEPGTRRGPAEEARTLYEDLTPPPAGGGEAVPDAIAPVRPQGSGRPTKKDRRRMDALRDDE</sequence>
<dbReference type="Gene3D" id="3.10.290.10">
    <property type="entry name" value="RNA-binding S4 domain"/>
    <property type="match status" value="1"/>
</dbReference>
<keyword evidence="5" id="KW-1185">Reference proteome</keyword>
<dbReference type="Proteomes" id="UP001559025">
    <property type="component" value="Unassembled WGS sequence"/>
</dbReference>
<dbReference type="SUPFAM" id="SSF55174">
    <property type="entry name" value="Alpha-L RNA-binding motif"/>
    <property type="match status" value="1"/>
</dbReference>
<dbReference type="InterPro" id="IPR036986">
    <property type="entry name" value="S4_RNA-bd_sf"/>
</dbReference>
<evidence type="ECO:0000259" key="3">
    <source>
        <dbReference type="SMART" id="SM00363"/>
    </source>
</evidence>
<dbReference type="PROSITE" id="PS50889">
    <property type="entry name" value="S4"/>
    <property type="match status" value="1"/>
</dbReference>
<evidence type="ECO:0000256" key="1">
    <source>
        <dbReference type="PROSITE-ProRule" id="PRU00182"/>
    </source>
</evidence>
<gene>
    <name evidence="4" type="ORF">V1479_13635</name>
</gene>
<reference evidence="4 5" key="1">
    <citation type="submission" date="2024-01" db="EMBL/GenBank/DDBJ databases">
        <title>New evidence supports the origin of RcGTA from prophage.</title>
        <authorList>
            <person name="Xu Y."/>
            <person name="Liu B."/>
            <person name="Chen F."/>
        </authorList>
    </citation>
    <scope>NUCLEOTIDE SEQUENCE [LARGE SCALE GENOMIC DNA]</scope>
    <source>
        <strain evidence="4 5">CBW1107-2</strain>
    </source>
</reference>
<dbReference type="InterPro" id="IPR002942">
    <property type="entry name" value="S4_RNA-bd"/>
</dbReference>
<dbReference type="EMBL" id="JAZHFV010000004">
    <property type="protein sequence ID" value="MEX4008351.1"/>
    <property type="molecule type" value="Genomic_DNA"/>
</dbReference>
<evidence type="ECO:0000256" key="2">
    <source>
        <dbReference type="SAM" id="MobiDB-lite"/>
    </source>
</evidence>
<feature type="compositionally biased region" description="Basic and acidic residues" evidence="2">
    <location>
        <begin position="74"/>
        <end position="84"/>
    </location>
</feature>
<dbReference type="SMART" id="SM00363">
    <property type="entry name" value="S4"/>
    <property type="match status" value="1"/>
</dbReference>
<feature type="compositionally biased region" description="Basic and acidic residues" evidence="2">
    <location>
        <begin position="119"/>
        <end position="128"/>
    </location>
</feature>
<evidence type="ECO:0000313" key="4">
    <source>
        <dbReference type="EMBL" id="MEX4008351.1"/>
    </source>
</evidence>
<dbReference type="Pfam" id="PF01479">
    <property type="entry name" value="S4"/>
    <property type="match status" value="1"/>
</dbReference>
<keyword evidence="1" id="KW-0694">RNA-binding</keyword>
<comment type="caution">
    <text evidence="4">The sequence shown here is derived from an EMBL/GenBank/DDBJ whole genome shotgun (WGS) entry which is preliminary data.</text>
</comment>
<dbReference type="CDD" id="cd00165">
    <property type="entry name" value="S4"/>
    <property type="match status" value="1"/>
</dbReference>
<accession>A0ABV3WVN0</accession>
<protein>
    <submittedName>
        <fullName evidence="4">RNA-binding S4 domain-containing protein</fullName>
    </submittedName>
</protein>